<dbReference type="Proteomes" id="UP000005709">
    <property type="component" value="Unassembled WGS sequence"/>
</dbReference>
<proteinExistence type="predicted"/>
<protein>
    <submittedName>
        <fullName evidence="1">Uncharacterized protein</fullName>
    </submittedName>
</protein>
<sequence>MGIIRSAAAYGMFCERVFTMLCGVKFRNEICVAARINLTNLRRSSE</sequence>
<reference evidence="1 2" key="1">
    <citation type="submission" date="2009-07" db="EMBL/GenBank/DDBJ databases">
        <authorList>
            <person name="Madupu R."/>
            <person name="Sebastian Y."/>
            <person name="Durkin A.S."/>
            <person name="Torralba M."/>
            <person name="Methe B."/>
            <person name="Sutton G.G."/>
            <person name="Strausberg R.L."/>
            <person name="Nelson K.E."/>
        </authorList>
    </citation>
    <scope>NUCLEOTIDE SEQUENCE [LARGE SCALE GENOMIC DNA]</scope>
    <source>
        <strain evidence="1 2">RM3268</strain>
    </source>
</reference>
<keyword evidence="2" id="KW-1185">Reference proteome</keyword>
<comment type="caution">
    <text evidence="1">The sequence shown here is derived from an EMBL/GenBank/DDBJ whole genome shotgun (WGS) entry which is preliminary data.</text>
</comment>
<accession>C8PFZ7</accession>
<dbReference type="EMBL" id="ACYG01000019">
    <property type="protein sequence ID" value="EEV18035.1"/>
    <property type="molecule type" value="Genomic_DNA"/>
</dbReference>
<gene>
    <name evidence="1" type="ORF">CAMGR0001_0790</name>
</gene>
<name>C8PFZ7_9BACT</name>
<organism evidence="1 2">
    <name type="scientific">Campylobacter gracilis RM3268</name>
    <dbReference type="NCBI Taxonomy" id="553220"/>
    <lineage>
        <taxon>Bacteria</taxon>
        <taxon>Pseudomonadati</taxon>
        <taxon>Campylobacterota</taxon>
        <taxon>Epsilonproteobacteria</taxon>
        <taxon>Campylobacterales</taxon>
        <taxon>Campylobacteraceae</taxon>
        <taxon>Campylobacter</taxon>
    </lineage>
</organism>
<evidence type="ECO:0000313" key="2">
    <source>
        <dbReference type="Proteomes" id="UP000005709"/>
    </source>
</evidence>
<evidence type="ECO:0000313" key="1">
    <source>
        <dbReference type="EMBL" id="EEV18035.1"/>
    </source>
</evidence>
<dbReference type="AlphaFoldDB" id="C8PFZ7"/>